<evidence type="ECO:0000256" key="4">
    <source>
        <dbReference type="ARBA" id="ARBA00023054"/>
    </source>
</evidence>
<feature type="coiled-coil region" evidence="5">
    <location>
        <begin position="565"/>
        <end position="599"/>
    </location>
</feature>
<dbReference type="PANTHER" id="PTHR19960:SF12">
    <property type="entry name" value="TEKTIN-4"/>
    <property type="match status" value="1"/>
</dbReference>
<dbReference type="GO" id="GO:0060294">
    <property type="term" value="P:cilium movement involved in cell motility"/>
    <property type="evidence" value="ECO:0007669"/>
    <property type="project" value="InterPro"/>
</dbReference>
<protein>
    <recommendedName>
        <fullName evidence="9">Tektin</fullName>
    </recommendedName>
</protein>
<feature type="region of interest" description="Disordered" evidence="6">
    <location>
        <begin position="145"/>
        <end position="182"/>
    </location>
</feature>
<dbReference type="GO" id="GO:0015630">
    <property type="term" value="C:microtubule cytoskeleton"/>
    <property type="evidence" value="ECO:0007669"/>
    <property type="project" value="TreeGrafter"/>
</dbReference>
<dbReference type="GO" id="GO:0005634">
    <property type="term" value="C:nucleus"/>
    <property type="evidence" value="ECO:0007669"/>
    <property type="project" value="TreeGrafter"/>
</dbReference>
<dbReference type="PRINTS" id="PR00511">
    <property type="entry name" value="TEKTIN"/>
</dbReference>
<dbReference type="Pfam" id="PF03148">
    <property type="entry name" value="Tektin"/>
    <property type="match status" value="1"/>
</dbReference>
<dbReference type="OrthoDB" id="5788000at2759"/>
<comment type="caution">
    <text evidence="7">The sequence shown here is derived from an EMBL/GenBank/DDBJ whole genome shotgun (WGS) entry which is preliminary data.</text>
</comment>
<evidence type="ECO:0000313" key="8">
    <source>
        <dbReference type="Proteomes" id="UP000801492"/>
    </source>
</evidence>
<evidence type="ECO:0000256" key="1">
    <source>
        <dbReference type="ARBA" id="ARBA00004496"/>
    </source>
</evidence>
<evidence type="ECO:0000313" key="7">
    <source>
        <dbReference type="EMBL" id="KAF2881239.1"/>
    </source>
</evidence>
<organism evidence="7 8">
    <name type="scientific">Ignelater luminosus</name>
    <name type="common">Cucubano</name>
    <name type="synonym">Pyrophorus luminosus</name>
    <dbReference type="NCBI Taxonomy" id="2038154"/>
    <lineage>
        <taxon>Eukaryota</taxon>
        <taxon>Metazoa</taxon>
        <taxon>Ecdysozoa</taxon>
        <taxon>Arthropoda</taxon>
        <taxon>Hexapoda</taxon>
        <taxon>Insecta</taxon>
        <taxon>Pterygota</taxon>
        <taxon>Neoptera</taxon>
        <taxon>Endopterygota</taxon>
        <taxon>Coleoptera</taxon>
        <taxon>Polyphaga</taxon>
        <taxon>Elateriformia</taxon>
        <taxon>Elateroidea</taxon>
        <taxon>Elateridae</taxon>
        <taxon>Agrypninae</taxon>
        <taxon>Pyrophorini</taxon>
        <taxon>Ignelater</taxon>
    </lineage>
</organism>
<feature type="compositionally biased region" description="Low complexity" evidence="6">
    <location>
        <begin position="145"/>
        <end position="157"/>
    </location>
</feature>
<dbReference type="AlphaFoldDB" id="A0A8K0C883"/>
<keyword evidence="3" id="KW-0963">Cytoplasm</keyword>
<comment type="similarity">
    <text evidence="2">Belongs to the tektin family.</text>
</comment>
<dbReference type="GO" id="GO:0005737">
    <property type="term" value="C:cytoplasm"/>
    <property type="evidence" value="ECO:0007669"/>
    <property type="project" value="UniProtKB-SubCell"/>
</dbReference>
<dbReference type="InterPro" id="IPR000435">
    <property type="entry name" value="Tektins"/>
</dbReference>
<dbReference type="GO" id="GO:0060271">
    <property type="term" value="P:cilium assembly"/>
    <property type="evidence" value="ECO:0007669"/>
    <property type="project" value="TreeGrafter"/>
</dbReference>
<gene>
    <name evidence="7" type="ORF">ILUMI_24934</name>
</gene>
<name>A0A8K0C883_IGNLU</name>
<keyword evidence="8" id="KW-1185">Reference proteome</keyword>
<dbReference type="Proteomes" id="UP000801492">
    <property type="component" value="Unassembled WGS sequence"/>
</dbReference>
<evidence type="ECO:0008006" key="9">
    <source>
        <dbReference type="Google" id="ProtNLM"/>
    </source>
</evidence>
<evidence type="ECO:0000256" key="3">
    <source>
        <dbReference type="ARBA" id="ARBA00022490"/>
    </source>
</evidence>
<keyword evidence="4 5" id="KW-0175">Coiled coil</keyword>
<evidence type="ECO:0000256" key="2">
    <source>
        <dbReference type="ARBA" id="ARBA00007209"/>
    </source>
</evidence>
<comment type="subcellular location">
    <subcellularLocation>
        <location evidence="1">Cytoplasm</location>
    </subcellularLocation>
</comment>
<dbReference type="GO" id="GO:0005929">
    <property type="term" value="C:cilium"/>
    <property type="evidence" value="ECO:0007669"/>
    <property type="project" value="UniProtKB-ARBA"/>
</dbReference>
<dbReference type="EMBL" id="VTPC01090838">
    <property type="protein sequence ID" value="KAF2881239.1"/>
    <property type="molecule type" value="Genomic_DNA"/>
</dbReference>
<dbReference type="PANTHER" id="PTHR19960">
    <property type="entry name" value="TEKTIN"/>
    <property type="match status" value="1"/>
</dbReference>
<reference evidence="7" key="1">
    <citation type="submission" date="2019-08" db="EMBL/GenBank/DDBJ databases">
        <title>The genome of the North American firefly Photinus pyralis.</title>
        <authorList>
            <consortium name="Photinus pyralis genome working group"/>
            <person name="Fallon T.R."/>
            <person name="Sander Lower S.E."/>
            <person name="Weng J.-K."/>
        </authorList>
    </citation>
    <scope>NUCLEOTIDE SEQUENCE</scope>
    <source>
        <strain evidence="7">TRF0915ILg1</strain>
        <tissue evidence="7">Whole body</tissue>
    </source>
</reference>
<feature type="coiled-coil region" evidence="5">
    <location>
        <begin position="499"/>
        <end position="526"/>
    </location>
</feature>
<proteinExistence type="inferred from homology"/>
<evidence type="ECO:0000256" key="5">
    <source>
        <dbReference type="SAM" id="Coils"/>
    </source>
</evidence>
<accession>A0A8K0C883</accession>
<evidence type="ECO:0000256" key="6">
    <source>
        <dbReference type="SAM" id="MobiDB-lite"/>
    </source>
</evidence>
<dbReference type="InterPro" id="IPR048256">
    <property type="entry name" value="Tektin-like"/>
</dbReference>
<sequence length="630" mass="70852">MAEYPPRGCGPCPNRAVFDKVKEPDYLERNTVPKPELAFQNKATINEQHLGIPNTNFAPDLNVSPIKQSESKGNVNKEISLVSSSQHLTPGCQPLCCNPEDGQPPQEPCPKSPYAVEECQGKEAVGGGEVNKPIKGILKNAQATTTEMAAATAGRTAPGQEEPTSKPPVPNELRPVPQGTAPCYLPQPLDDMPDERGDKEMGPIGPWATGRVDWGPLAGLTGTRPVVDKYSITRYSEGEWRRANKDMLDMATTAQHKANLVDWNGRRCLEQTRADVDKNQADSTKRLSQREQDIHRWKCELEMAIAAATEEIGSLEEQRRRLKQASAVLMLPESIAGECLERRTGRLDSELVRDEVEEELIKELALTAEIREQFQRTLKDVNLQMIENRTAKARLEYDWSDKKVAHEIEAINCALNNKSTVMLFKSGSTMFPADQSTPEHWEHFTRETLQEGEATRQRSVTLRGTLDAILTNAARDLRSQADRIELALSRRISCTDQMRIELENNLTNILQRLADVEDLIRDIRNAIRRMDIPMKKAQTRLDNRLLRPRVENCRDDAHFGLIEEVKTISENVSALMAQLKQAEESQANLIQARSDLEREIMVKRKTLEIDRTRTQLIRSHFPSATALSGH</sequence>